<keyword evidence="4 5" id="KW-0413">Isomerase</keyword>
<dbReference type="OrthoDB" id="9808891at2"/>
<accession>A0A086EGV8</accession>
<dbReference type="Pfam" id="PF00254">
    <property type="entry name" value="FKBP_C"/>
    <property type="match status" value="1"/>
</dbReference>
<reference evidence="7 8" key="1">
    <citation type="submission" date="2014-08" db="EMBL/GenBank/DDBJ databases">
        <title>Genome sequences of NCPPB Pectobacterium isolates.</title>
        <authorList>
            <person name="Glover R.H."/>
            <person name="Sapp M."/>
            <person name="Elphinstone J."/>
        </authorList>
    </citation>
    <scope>NUCLEOTIDE SEQUENCE [LARGE SCALE GENOMIC DNA]</scope>
    <source>
        <strain evidence="7 8">LMG 21372</strain>
    </source>
</reference>
<evidence type="ECO:0000256" key="4">
    <source>
        <dbReference type="ARBA" id="ARBA00023235"/>
    </source>
</evidence>
<comment type="caution">
    <text evidence="7">The sequence shown here is derived from an EMBL/GenBank/DDBJ whole genome shotgun (WGS) entry which is preliminary data.</text>
</comment>
<dbReference type="GeneID" id="57242935"/>
<dbReference type="PANTHER" id="PTHR47861:SF4">
    <property type="entry name" value="FKBP-TYPE 16 KDA PEPTIDYL-PROLYL CIS-TRANS ISOMERASE"/>
    <property type="match status" value="1"/>
</dbReference>
<protein>
    <recommendedName>
        <fullName evidence="6">Peptidyl-prolyl cis-trans isomerase</fullName>
        <ecNumber evidence="6">5.2.1.8</ecNumber>
    </recommendedName>
</protein>
<dbReference type="PATRIC" id="fig|180957.22.peg.663"/>
<dbReference type="Gene3D" id="3.10.50.40">
    <property type="match status" value="1"/>
</dbReference>
<gene>
    <name evidence="7" type="ORF">KU74_18250</name>
</gene>
<evidence type="ECO:0000256" key="6">
    <source>
        <dbReference type="RuleBase" id="RU003915"/>
    </source>
</evidence>
<dbReference type="Gene3D" id="2.40.10.330">
    <property type="match status" value="1"/>
</dbReference>
<dbReference type="KEGG" id="pbra:B5S52_03220"/>
<evidence type="ECO:0000313" key="8">
    <source>
        <dbReference type="Proteomes" id="UP000029435"/>
    </source>
</evidence>
<comment type="catalytic activity">
    <reaction evidence="1 5 6">
        <text>[protein]-peptidylproline (omega=180) = [protein]-peptidylproline (omega=0)</text>
        <dbReference type="Rhea" id="RHEA:16237"/>
        <dbReference type="Rhea" id="RHEA-COMP:10747"/>
        <dbReference type="Rhea" id="RHEA-COMP:10748"/>
        <dbReference type="ChEBI" id="CHEBI:83833"/>
        <dbReference type="ChEBI" id="CHEBI:83834"/>
        <dbReference type="EC" id="5.2.1.8"/>
    </reaction>
</comment>
<evidence type="ECO:0000256" key="5">
    <source>
        <dbReference type="PROSITE-ProRule" id="PRU00277"/>
    </source>
</evidence>
<keyword evidence="3 5" id="KW-0697">Rotamase</keyword>
<dbReference type="InterPro" id="IPR001179">
    <property type="entry name" value="PPIase_FKBP_dom"/>
</dbReference>
<evidence type="ECO:0000313" key="7">
    <source>
        <dbReference type="EMBL" id="KGA32228.1"/>
    </source>
</evidence>
<proteinExistence type="inferred from homology"/>
<evidence type="ECO:0000256" key="2">
    <source>
        <dbReference type="ARBA" id="ARBA00006577"/>
    </source>
</evidence>
<evidence type="ECO:0000256" key="1">
    <source>
        <dbReference type="ARBA" id="ARBA00000971"/>
    </source>
</evidence>
<dbReference type="PANTHER" id="PTHR47861">
    <property type="entry name" value="FKBP-TYPE PEPTIDYL-PROLYL CIS-TRANS ISOMERASE SLYD"/>
    <property type="match status" value="1"/>
</dbReference>
<dbReference type="EC" id="5.2.1.8" evidence="6"/>
<evidence type="ECO:0000256" key="3">
    <source>
        <dbReference type="ARBA" id="ARBA00023110"/>
    </source>
</evidence>
<dbReference type="InterPro" id="IPR046357">
    <property type="entry name" value="PPIase_dom_sf"/>
</dbReference>
<dbReference type="PROSITE" id="PS50059">
    <property type="entry name" value="FKBP_PPIASE"/>
    <property type="match status" value="1"/>
</dbReference>
<dbReference type="NCBIfam" id="NF011676">
    <property type="entry name" value="PRK15095.1"/>
    <property type="match status" value="1"/>
</dbReference>
<organism evidence="7 8">
    <name type="scientific">Pectobacterium brasiliense</name>
    <dbReference type="NCBI Taxonomy" id="180957"/>
    <lineage>
        <taxon>Bacteria</taxon>
        <taxon>Pseudomonadati</taxon>
        <taxon>Pseudomonadota</taxon>
        <taxon>Gammaproteobacteria</taxon>
        <taxon>Enterobacterales</taxon>
        <taxon>Pectobacteriaceae</taxon>
        <taxon>Pectobacterium</taxon>
    </lineage>
</organism>
<comment type="similarity">
    <text evidence="2 6">Belongs to the FKBP-type PPIase family.</text>
</comment>
<sequence>MSESVQHNSALLVHFILTLEDGSAAESTRERGKPALFRLGDGSLSDALEQHLLGLKRGDKRKFTLPPESAFGPTNPNLIQFFLRRDFAQTGVPEVGTIMLFSGVAGNDMPGIIRDVTEESVTVDFNHPLSGQAITFDLEVLDIDPVQQEVTHADPAG</sequence>
<dbReference type="EMBL" id="JQOD01000006">
    <property type="protein sequence ID" value="KGA32228.1"/>
    <property type="molecule type" value="Genomic_DNA"/>
</dbReference>
<dbReference type="Proteomes" id="UP000029435">
    <property type="component" value="Unassembled WGS sequence"/>
</dbReference>
<dbReference type="SUPFAM" id="SSF54534">
    <property type="entry name" value="FKBP-like"/>
    <property type="match status" value="1"/>
</dbReference>
<dbReference type="GO" id="GO:0003755">
    <property type="term" value="F:peptidyl-prolyl cis-trans isomerase activity"/>
    <property type="evidence" value="ECO:0007669"/>
    <property type="project" value="UniProtKB-UniRule"/>
</dbReference>
<dbReference type="STRING" id="180957.B5S52_03220"/>
<dbReference type="RefSeq" id="WP_010681766.1">
    <property type="nucleotide sequence ID" value="NZ_CP020350.1"/>
</dbReference>
<name>A0A086EGV8_9GAMM</name>
<dbReference type="InterPro" id="IPR048261">
    <property type="entry name" value="SlpA/SlyD-like_ins_sf"/>
</dbReference>
<dbReference type="AlphaFoldDB" id="A0A086EGV8"/>